<dbReference type="EMBL" id="QEKY01000002">
    <property type="protein sequence ID" value="PVZ13961.1"/>
    <property type="molecule type" value="Genomic_DNA"/>
</dbReference>
<gene>
    <name evidence="1" type="ORF">C7382_1021</name>
</gene>
<comment type="caution">
    <text evidence="1">The sequence shown here is derived from an EMBL/GenBank/DDBJ whole genome shotgun (WGS) entry which is preliminary data.</text>
</comment>
<proteinExistence type="predicted"/>
<dbReference type="Proteomes" id="UP000245462">
    <property type="component" value="Unassembled WGS sequence"/>
</dbReference>
<evidence type="ECO:0000313" key="2">
    <source>
        <dbReference type="Proteomes" id="UP000245462"/>
    </source>
</evidence>
<dbReference type="AlphaFoldDB" id="A0A2U1FP42"/>
<feature type="non-terminal residue" evidence="1">
    <location>
        <position position="57"/>
    </location>
</feature>
<protein>
    <submittedName>
        <fullName evidence="1">Uncharacterized protein</fullName>
    </submittedName>
</protein>
<accession>A0A2U1FP42</accession>
<evidence type="ECO:0000313" key="1">
    <source>
        <dbReference type="EMBL" id="PVZ13961.1"/>
    </source>
</evidence>
<organism evidence="1 2">
    <name type="scientific">Porphyromonas loveana</name>
    <dbReference type="NCBI Taxonomy" id="1884669"/>
    <lineage>
        <taxon>Bacteria</taxon>
        <taxon>Pseudomonadati</taxon>
        <taxon>Bacteroidota</taxon>
        <taxon>Bacteroidia</taxon>
        <taxon>Bacteroidales</taxon>
        <taxon>Porphyromonadaceae</taxon>
        <taxon>Porphyromonas</taxon>
    </lineage>
</organism>
<sequence>MLIRRHTLIAAGAKNPPSYVFLCSLFIPLSPLRESEEGASVYLSTNTPSLSSKKTAA</sequence>
<name>A0A2U1FP42_9PORP</name>
<reference evidence="1 2" key="1">
    <citation type="submission" date="2018-04" db="EMBL/GenBank/DDBJ databases">
        <title>Genomic Encyclopedia of Type Strains, Phase IV (KMG-IV): sequencing the most valuable type-strain genomes for metagenomic binning, comparative biology and taxonomic classification.</title>
        <authorList>
            <person name="Goeker M."/>
        </authorList>
    </citation>
    <scope>NUCLEOTIDE SEQUENCE [LARGE SCALE GENOMIC DNA]</scope>
    <source>
        <strain evidence="1 2">DSM 28520</strain>
    </source>
</reference>
<keyword evidence="2" id="KW-1185">Reference proteome</keyword>